<feature type="transmembrane region" description="Helical" evidence="6">
    <location>
        <begin position="213"/>
        <end position="232"/>
    </location>
</feature>
<dbReference type="GO" id="GO:0016567">
    <property type="term" value="P:protein ubiquitination"/>
    <property type="evidence" value="ECO:0007669"/>
    <property type="project" value="TreeGrafter"/>
</dbReference>
<dbReference type="Gene3D" id="3.30.40.10">
    <property type="entry name" value="Zinc/RING finger domain, C3HC4 (zinc finger)"/>
    <property type="match status" value="1"/>
</dbReference>
<dbReference type="GO" id="GO:0008270">
    <property type="term" value="F:zinc ion binding"/>
    <property type="evidence" value="ECO:0007669"/>
    <property type="project" value="UniProtKB-KW"/>
</dbReference>
<evidence type="ECO:0000256" key="4">
    <source>
        <dbReference type="PROSITE-ProRule" id="PRU00175"/>
    </source>
</evidence>
<dbReference type="InterPro" id="IPR001841">
    <property type="entry name" value="Znf_RING"/>
</dbReference>
<evidence type="ECO:0000256" key="5">
    <source>
        <dbReference type="SAM" id="MobiDB-lite"/>
    </source>
</evidence>
<name>A0AA97KIU7_EUBMA</name>
<keyword evidence="6" id="KW-1133">Transmembrane helix</keyword>
<dbReference type="KEGG" id="emc:129344969"/>
<evidence type="ECO:0000256" key="6">
    <source>
        <dbReference type="SAM" id="Phobius"/>
    </source>
</evidence>
<evidence type="ECO:0000313" key="8">
    <source>
        <dbReference type="Proteomes" id="UP001190640"/>
    </source>
</evidence>
<evidence type="ECO:0000256" key="2">
    <source>
        <dbReference type="ARBA" id="ARBA00022771"/>
    </source>
</evidence>
<keyword evidence="2 4" id="KW-0863">Zinc-finger</keyword>
<dbReference type="Pfam" id="PF13445">
    <property type="entry name" value="zf-RING_UBOX"/>
    <property type="match status" value="1"/>
</dbReference>
<dbReference type="GO" id="GO:0061630">
    <property type="term" value="F:ubiquitin protein ligase activity"/>
    <property type="evidence" value="ECO:0007669"/>
    <property type="project" value="TreeGrafter"/>
</dbReference>
<protein>
    <submittedName>
        <fullName evidence="9">E3 ubiquitin-protein ligase RNF186-like</fullName>
    </submittedName>
</protein>
<feature type="transmembrane region" description="Helical" evidence="6">
    <location>
        <begin position="238"/>
        <end position="256"/>
    </location>
</feature>
<feature type="domain" description="RING-type" evidence="7">
    <location>
        <begin position="102"/>
        <end position="148"/>
    </location>
</feature>
<dbReference type="InterPro" id="IPR051435">
    <property type="entry name" value="RING_finger_E3_ubiq-ligases"/>
</dbReference>
<accession>A0AA97KIU7</accession>
<dbReference type="InterPro" id="IPR013083">
    <property type="entry name" value="Znf_RING/FYVE/PHD"/>
</dbReference>
<dbReference type="SMART" id="SM00184">
    <property type="entry name" value="RING"/>
    <property type="match status" value="1"/>
</dbReference>
<feature type="compositionally biased region" description="Basic and acidic residues" evidence="5">
    <location>
        <begin position="7"/>
        <end position="24"/>
    </location>
</feature>
<sequence length="283" mass="31352">MIECESAEEKVEGMDKPSDSEDQVKNTGNVGCENPASEEERLATFVDPPPPHISDQLDTGRKSMLSWKSPFSVPVSLGCSNTSTDRTDFQCSSTSSTEDVDCLVCFNRYSCSRLPKLLACQHTFCAVCLKLILRNEDNTWRIACPVCRKVTTVFGGLICSLPNREDIGHLANHAPNTETFFSPDTHSETLVIHSTFSTSRDEELGYRVAAKRLMFLLLLLVILVVFTLPFVYGGLLTWVLYFAVALGLIGVGVLFCNPNWRCSCSNIPTPFWCKCTRRIASAA</sequence>
<keyword evidence="3" id="KW-0862">Zinc</keyword>
<dbReference type="InterPro" id="IPR017907">
    <property type="entry name" value="Znf_RING_CS"/>
</dbReference>
<organism evidence="8 9">
    <name type="scientific">Eublepharis macularius</name>
    <name type="common">Leopard gecko</name>
    <name type="synonym">Cyrtodactylus macularius</name>
    <dbReference type="NCBI Taxonomy" id="481883"/>
    <lineage>
        <taxon>Eukaryota</taxon>
        <taxon>Metazoa</taxon>
        <taxon>Chordata</taxon>
        <taxon>Craniata</taxon>
        <taxon>Vertebrata</taxon>
        <taxon>Euteleostomi</taxon>
        <taxon>Lepidosauria</taxon>
        <taxon>Squamata</taxon>
        <taxon>Bifurcata</taxon>
        <taxon>Gekkota</taxon>
        <taxon>Eublepharidae</taxon>
        <taxon>Eublepharinae</taxon>
        <taxon>Eublepharis</taxon>
    </lineage>
</organism>
<dbReference type="SUPFAM" id="SSF57850">
    <property type="entry name" value="RING/U-box"/>
    <property type="match status" value="1"/>
</dbReference>
<gene>
    <name evidence="9" type="primary">LOC129344969</name>
</gene>
<dbReference type="PROSITE" id="PS00518">
    <property type="entry name" value="ZF_RING_1"/>
    <property type="match status" value="1"/>
</dbReference>
<dbReference type="PANTHER" id="PTHR22791:SF28">
    <property type="entry name" value="E3 UBIQUITIN-PROTEIN LIGASE RNF186"/>
    <property type="match status" value="1"/>
</dbReference>
<keyword evidence="8" id="KW-1185">Reference proteome</keyword>
<dbReference type="AlphaFoldDB" id="A0AA97KIU7"/>
<dbReference type="GeneID" id="129344969"/>
<proteinExistence type="predicted"/>
<dbReference type="RefSeq" id="XP_054857873.1">
    <property type="nucleotide sequence ID" value="XM_055001898.1"/>
</dbReference>
<evidence type="ECO:0000256" key="3">
    <source>
        <dbReference type="ARBA" id="ARBA00022833"/>
    </source>
</evidence>
<reference evidence="9" key="1">
    <citation type="submission" date="2025-08" db="UniProtKB">
        <authorList>
            <consortium name="RefSeq"/>
        </authorList>
    </citation>
    <scope>IDENTIFICATION</scope>
    <source>
        <tissue evidence="9">Blood</tissue>
    </source>
</reference>
<keyword evidence="6" id="KW-0472">Membrane</keyword>
<dbReference type="InterPro" id="IPR027370">
    <property type="entry name" value="Znf-RING_euk"/>
</dbReference>
<dbReference type="PANTHER" id="PTHR22791">
    <property type="entry name" value="RING-TYPE DOMAIN-CONTAINING PROTEIN"/>
    <property type="match status" value="1"/>
</dbReference>
<evidence type="ECO:0000259" key="7">
    <source>
        <dbReference type="PROSITE" id="PS50089"/>
    </source>
</evidence>
<evidence type="ECO:0000313" key="9">
    <source>
        <dbReference type="RefSeq" id="XP_054857873.1"/>
    </source>
</evidence>
<evidence type="ECO:0000256" key="1">
    <source>
        <dbReference type="ARBA" id="ARBA00022723"/>
    </source>
</evidence>
<keyword evidence="6" id="KW-0812">Transmembrane</keyword>
<dbReference type="Proteomes" id="UP001190640">
    <property type="component" value="Chromosome 17"/>
</dbReference>
<dbReference type="PROSITE" id="PS50089">
    <property type="entry name" value="ZF_RING_2"/>
    <property type="match status" value="1"/>
</dbReference>
<keyword evidence="1" id="KW-0479">Metal-binding</keyword>
<feature type="region of interest" description="Disordered" evidence="5">
    <location>
        <begin position="1"/>
        <end position="34"/>
    </location>
</feature>